<evidence type="ECO:0000256" key="1">
    <source>
        <dbReference type="SAM" id="MobiDB-lite"/>
    </source>
</evidence>
<keyword evidence="3" id="KW-1185">Reference proteome</keyword>
<evidence type="ECO:0000313" key="3">
    <source>
        <dbReference type="Proteomes" id="UP001303160"/>
    </source>
</evidence>
<dbReference type="AlphaFoldDB" id="A0AAN6XU22"/>
<proteinExistence type="predicted"/>
<feature type="region of interest" description="Disordered" evidence="1">
    <location>
        <begin position="1"/>
        <end position="40"/>
    </location>
</feature>
<accession>A0AAN6XU22</accession>
<feature type="compositionally biased region" description="Basic residues" evidence="1">
    <location>
        <begin position="20"/>
        <end position="35"/>
    </location>
</feature>
<dbReference type="EMBL" id="MU863875">
    <property type="protein sequence ID" value="KAK4205726.1"/>
    <property type="molecule type" value="Genomic_DNA"/>
</dbReference>
<comment type="caution">
    <text evidence="2">The sequence shown here is derived from an EMBL/GenBank/DDBJ whole genome shotgun (WGS) entry which is preliminary data.</text>
</comment>
<sequence>MTPRHRSGLRSTRTGSLLRGKQRRGTTRYSRRVRTSRGSSRQCKHVREGIRRRLEYPQAHGHWHDEPRAADKQLWDVRAAGEPVDGPYDLRDSGCGRSTVRNLRRWCGGCCKMVEIDAIIRSNRQLNCVSVSLFSFGAGLPTSRFLGQTPPVSRSLGGELTAVLLHHIPDRLTKHSAVPSTAASSAGVDVEIPSLLPASCPGDASVGCPEEWRYGYVKQVDSVPAQRQGCAAHFRRIQPHEARATPFCPIRRDAGNGGHWIPHWRNGSLAQTHSGNYFLFSHTFTSVKGIDTVPQYGTYKRPQVRIRMLGIKNTGERLTPLFPGHTWPAVSFSTVY</sequence>
<dbReference type="Proteomes" id="UP001303160">
    <property type="component" value="Unassembled WGS sequence"/>
</dbReference>
<gene>
    <name evidence="2" type="ORF">QBC40DRAFT_344521</name>
</gene>
<protein>
    <submittedName>
        <fullName evidence="2">Uncharacterized protein</fullName>
    </submittedName>
</protein>
<name>A0AAN6XU22_9PEZI</name>
<reference evidence="2" key="2">
    <citation type="submission" date="2023-05" db="EMBL/GenBank/DDBJ databases">
        <authorList>
            <consortium name="Lawrence Berkeley National Laboratory"/>
            <person name="Steindorff A."/>
            <person name="Hensen N."/>
            <person name="Bonometti L."/>
            <person name="Westerberg I."/>
            <person name="Brannstrom I.O."/>
            <person name="Guillou S."/>
            <person name="Cros-Aarteil S."/>
            <person name="Calhoun S."/>
            <person name="Haridas S."/>
            <person name="Kuo A."/>
            <person name="Mondo S."/>
            <person name="Pangilinan J."/>
            <person name="Riley R."/>
            <person name="Labutti K."/>
            <person name="Andreopoulos B."/>
            <person name="Lipzen A."/>
            <person name="Chen C."/>
            <person name="Yanf M."/>
            <person name="Daum C."/>
            <person name="Ng V."/>
            <person name="Clum A."/>
            <person name="Ohm R."/>
            <person name="Martin F."/>
            <person name="Silar P."/>
            <person name="Natvig D."/>
            <person name="Lalanne C."/>
            <person name="Gautier V."/>
            <person name="Ament-Velasquez S.L."/>
            <person name="Kruys A."/>
            <person name="Hutchinson M.I."/>
            <person name="Powell A.J."/>
            <person name="Barry K."/>
            <person name="Miller A.N."/>
            <person name="Grigoriev I.V."/>
            <person name="Debuchy R."/>
            <person name="Gladieux P."/>
            <person name="Thoren M.H."/>
            <person name="Johannesson H."/>
        </authorList>
    </citation>
    <scope>NUCLEOTIDE SEQUENCE</scope>
    <source>
        <strain evidence="2">CBS 315.58</strain>
    </source>
</reference>
<reference evidence="2" key="1">
    <citation type="journal article" date="2023" name="Mol. Phylogenet. Evol.">
        <title>Genome-scale phylogeny and comparative genomics of the fungal order Sordariales.</title>
        <authorList>
            <person name="Hensen N."/>
            <person name="Bonometti L."/>
            <person name="Westerberg I."/>
            <person name="Brannstrom I.O."/>
            <person name="Guillou S."/>
            <person name="Cros-Aarteil S."/>
            <person name="Calhoun S."/>
            <person name="Haridas S."/>
            <person name="Kuo A."/>
            <person name="Mondo S."/>
            <person name="Pangilinan J."/>
            <person name="Riley R."/>
            <person name="LaButti K."/>
            <person name="Andreopoulos B."/>
            <person name="Lipzen A."/>
            <person name="Chen C."/>
            <person name="Yan M."/>
            <person name="Daum C."/>
            <person name="Ng V."/>
            <person name="Clum A."/>
            <person name="Steindorff A."/>
            <person name="Ohm R.A."/>
            <person name="Martin F."/>
            <person name="Silar P."/>
            <person name="Natvig D.O."/>
            <person name="Lalanne C."/>
            <person name="Gautier V."/>
            <person name="Ament-Velasquez S.L."/>
            <person name="Kruys A."/>
            <person name="Hutchinson M.I."/>
            <person name="Powell A.J."/>
            <person name="Barry K."/>
            <person name="Miller A.N."/>
            <person name="Grigoriev I.V."/>
            <person name="Debuchy R."/>
            <person name="Gladieux P."/>
            <person name="Hiltunen Thoren M."/>
            <person name="Johannesson H."/>
        </authorList>
    </citation>
    <scope>NUCLEOTIDE SEQUENCE</scope>
    <source>
        <strain evidence="2">CBS 315.58</strain>
    </source>
</reference>
<organism evidence="2 3">
    <name type="scientific">Triangularia verruculosa</name>
    <dbReference type="NCBI Taxonomy" id="2587418"/>
    <lineage>
        <taxon>Eukaryota</taxon>
        <taxon>Fungi</taxon>
        <taxon>Dikarya</taxon>
        <taxon>Ascomycota</taxon>
        <taxon>Pezizomycotina</taxon>
        <taxon>Sordariomycetes</taxon>
        <taxon>Sordariomycetidae</taxon>
        <taxon>Sordariales</taxon>
        <taxon>Podosporaceae</taxon>
        <taxon>Triangularia</taxon>
    </lineage>
</organism>
<evidence type="ECO:0000313" key="2">
    <source>
        <dbReference type="EMBL" id="KAK4205726.1"/>
    </source>
</evidence>